<protein>
    <submittedName>
        <fullName evidence="1">Uncharacterized protein</fullName>
    </submittedName>
</protein>
<sequence length="72" mass="8039">MSVFDAETLPVGFSDINIASMIVKEYTDLFPEDDYVPEIEKCCEANGFSVVINVPKEKYTNFDFAFMVVTGG</sequence>
<accession>A0A0G0YKI7</accession>
<evidence type="ECO:0000313" key="2">
    <source>
        <dbReference type="Proteomes" id="UP000033847"/>
    </source>
</evidence>
<dbReference type="EMBL" id="LCCU01000015">
    <property type="protein sequence ID" value="KKS37292.1"/>
    <property type="molecule type" value="Genomic_DNA"/>
</dbReference>
<reference evidence="1 2" key="1">
    <citation type="journal article" date="2015" name="Nature">
        <title>rRNA introns, odd ribosomes, and small enigmatic genomes across a large radiation of phyla.</title>
        <authorList>
            <person name="Brown C.T."/>
            <person name="Hug L.A."/>
            <person name="Thomas B.C."/>
            <person name="Sharon I."/>
            <person name="Castelle C.J."/>
            <person name="Singh A."/>
            <person name="Wilkins M.J."/>
            <person name="Williams K.H."/>
            <person name="Banfield J.F."/>
        </authorList>
    </citation>
    <scope>NUCLEOTIDE SEQUENCE [LARGE SCALE GENOMIC DNA]</scope>
</reference>
<proteinExistence type="predicted"/>
<evidence type="ECO:0000313" key="1">
    <source>
        <dbReference type="EMBL" id="KKS37292.1"/>
    </source>
</evidence>
<dbReference type="AlphaFoldDB" id="A0A0G0YKI7"/>
<organism evidence="1 2">
    <name type="scientific">candidate division WWE3 bacterium GW2011_GWF1_42_14</name>
    <dbReference type="NCBI Taxonomy" id="1619138"/>
    <lineage>
        <taxon>Bacteria</taxon>
        <taxon>Katanobacteria</taxon>
    </lineage>
</organism>
<gene>
    <name evidence="1" type="ORF">UV00_C0015G0019</name>
</gene>
<comment type="caution">
    <text evidence="1">The sequence shown here is derived from an EMBL/GenBank/DDBJ whole genome shotgun (WGS) entry which is preliminary data.</text>
</comment>
<name>A0A0G0YKI7_UNCKA</name>
<dbReference type="Proteomes" id="UP000033847">
    <property type="component" value="Unassembled WGS sequence"/>
</dbReference>